<protein>
    <submittedName>
        <fullName evidence="2">Uncharacterized protein</fullName>
    </submittedName>
</protein>
<gene>
    <name evidence="2" type="ORF">SAMN02745941_00602</name>
</gene>
<dbReference type="EMBL" id="FQXU01000003">
    <property type="protein sequence ID" value="SHH65124.1"/>
    <property type="molecule type" value="Genomic_DNA"/>
</dbReference>
<feature type="transmembrane region" description="Helical" evidence="1">
    <location>
        <begin position="7"/>
        <end position="25"/>
    </location>
</feature>
<name>A0A1M5UQC1_9CLOT</name>
<accession>A0A1M5UQC1</accession>
<evidence type="ECO:0000313" key="3">
    <source>
        <dbReference type="Proteomes" id="UP000184241"/>
    </source>
</evidence>
<keyword evidence="1" id="KW-1133">Transmembrane helix</keyword>
<dbReference type="AlphaFoldDB" id="A0A1M5UQC1"/>
<dbReference type="RefSeq" id="WP_073016548.1">
    <property type="nucleotide sequence ID" value="NZ_FQXU01000003.1"/>
</dbReference>
<keyword evidence="1" id="KW-0472">Membrane</keyword>
<sequence>MGNRKRGVLITIVIILVTLTFIFFYKRDTNSKEELIGKTIKIALENGELPDYNIVKNYENIIVSSENLDNKTLSEVLKQKLIVMTPYEIKEKANKEGDFLYLTFKDISIDNQNASIVIENTWAISDSSKETYLSGGGIKVKFHKSFGTWKENSTREVWLS</sequence>
<evidence type="ECO:0000256" key="1">
    <source>
        <dbReference type="SAM" id="Phobius"/>
    </source>
</evidence>
<keyword evidence="1" id="KW-0812">Transmembrane</keyword>
<dbReference type="Proteomes" id="UP000184241">
    <property type="component" value="Unassembled WGS sequence"/>
</dbReference>
<reference evidence="2 3" key="1">
    <citation type="submission" date="2016-11" db="EMBL/GenBank/DDBJ databases">
        <authorList>
            <person name="Jaros S."/>
            <person name="Januszkiewicz K."/>
            <person name="Wedrychowicz H."/>
        </authorList>
    </citation>
    <scope>NUCLEOTIDE SEQUENCE [LARGE SCALE GENOMIC DNA]</scope>
    <source>
        <strain evidence="2 3">DSM 6191</strain>
    </source>
</reference>
<proteinExistence type="predicted"/>
<organism evidence="2 3">
    <name type="scientific">Clostridium intestinale DSM 6191</name>
    <dbReference type="NCBI Taxonomy" id="1121320"/>
    <lineage>
        <taxon>Bacteria</taxon>
        <taxon>Bacillati</taxon>
        <taxon>Bacillota</taxon>
        <taxon>Clostridia</taxon>
        <taxon>Eubacteriales</taxon>
        <taxon>Clostridiaceae</taxon>
        <taxon>Clostridium</taxon>
    </lineage>
</organism>
<evidence type="ECO:0000313" key="2">
    <source>
        <dbReference type="EMBL" id="SHH65124.1"/>
    </source>
</evidence>